<feature type="compositionally biased region" description="Low complexity" evidence="8">
    <location>
        <begin position="142"/>
        <end position="176"/>
    </location>
</feature>
<evidence type="ECO:0000256" key="6">
    <source>
        <dbReference type="PROSITE-ProRule" id="PRU10141"/>
    </source>
</evidence>
<dbReference type="PROSITE" id="PS50011">
    <property type="entry name" value="PROTEIN_KINASE_DOM"/>
    <property type="match status" value="1"/>
</dbReference>
<dbReference type="InterPro" id="IPR001245">
    <property type="entry name" value="Ser-Thr/Tyr_kinase_cat_dom"/>
</dbReference>
<dbReference type="GO" id="GO:0004674">
    <property type="term" value="F:protein serine/threonine kinase activity"/>
    <property type="evidence" value="ECO:0007669"/>
    <property type="project" value="UniProtKB-KW"/>
</dbReference>
<dbReference type="GO" id="GO:0007165">
    <property type="term" value="P:signal transduction"/>
    <property type="evidence" value="ECO:0007669"/>
    <property type="project" value="TreeGrafter"/>
</dbReference>
<evidence type="ECO:0000256" key="3">
    <source>
        <dbReference type="ARBA" id="ARBA00022741"/>
    </source>
</evidence>
<protein>
    <recommendedName>
        <fullName evidence="9">Protein kinase domain-containing protein</fullName>
    </recommendedName>
</protein>
<feature type="binding site" evidence="6">
    <location>
        <position position="303"/>
    </location>
    <ligand>
        <name>ATP</name>
        <dbReference type="ChEBI" id="CHEBI:30616"/>
    </ligand>
</feature>
<evidence type="ECO:0000256" key="1">
    <source>
        <dbReference type="ARBA" id="ARBA00022527"/>
    </source>
</evidence>
<feature type="compositionally biased region" description="Pro residues" evidence="8">
    <location>
        <begin position="177"/>
        <end position="192"/>
    </location>
</feature>
<evidence type="ECO:0000256" key="4">
    <source>
        <dbReference type="ARBA" id="ARBA00022777"/>
    </source>
</evidence>
<evidence type="ECO:0000313" key="10">
    <source>
        <dbReference type="EMBL" id="GFR48701.1"/>
    </source>
</evidence>
<evidence type="ECO:0000256" key="2">
    <source>
        <dbReference type="ARBA" id="ARBA00022679"/>
    </source>
</evidence>
<dbReference type="GO" id="GO:0005737">
    <property type="term" value="C:cytoplasm"/>
    <property type="evidence" value="ECO:0007669"/>
    <property type="project" value="TreeGrafter"/>
</dbReference>
<proteinExistence type="inferred from homology"/>
<feature type="compositionally biased region" description="Basic residues" evidence="8">
    <location>
        <begin position="56"/>
        <end position="66"/>
    </location>
</feature>
<dbReference type="InterPro" id="IPR017441">
    <property type="entry name" value="Protein_kinase_ATP_BS"/>
</dbReference>
<dbReference type="PROSITE" id="PS00107">
    <property type="entry name" value="PROTEIN_KINASE_ATP"/>
    <property type="match status" value="1"/>
</dbReference>
<reference evidence="10 11" key="1">
    <citation type="journal article" date="2021" name="Sci. Rep.">
        <title>Genome sequencing of the multicellular alga Astrephomene provides insights into convergent evolution of germ-soma differentiation.</title>
        <authorList>
            <person name="Yamashita S."/>
            <person name="Yamamoto K."/>
            <person name="Matsuzaki R."/>
            <person name="Suzuki S."/>
            <person name="Yamaguchi H."/>
            <person name="Hirooka S."/>
            <person name="Minakuchi Y."/>
            <person name="Miyagishima S."/>
            <person name="Kawachi M."/>
            <person name="Toyoda A."/>
            <person name="Nozaki H."/>
        </authorList>
    </citation>
    <scope>NUCLEOTIDE SEQUENCE [LARGE SCALE GENOMIC DNA]</scope>
    <source>
        <strain evidence="10 11">NIES-4017</strain>
    </source>
</reference>
<dbReference type="SMART" id="SM00220">
    <property type="entry name" value="S_TKc"/>
    <property type="match status" value="1"/>
</dbReference>
<dbReference type="Pfam" id="PF07714">
    <property type="entry name" value="PK_Tyr_Ser-Thr"/>
    <property type="match status" value="1"/>
</dbReference>
<organism evidence="10 11">
    <name type="scientific">Astrephomene gubernaculifera</name>
    <dbReference type="NCBI Taxonomy" id="47775"/>
    <lineage>
        <taxon>Eukaryota</taxon>
        <taxon>Viridiplantae</taxon>
        <taxon>Chlorophyta</taxon>
        <taxon>core chlorophytes</taxon>
        <taxon>Chlorophyceae</taxon>
        <taxon>CS clade</taxon>
        <taxon>Chlamydomonadales</taxon>
        <taxon>Astrephomenaceae</taxon>
        <taxon>Astrephomene</taxon>
    </lineage>
</organism>
<dbReference type="InterPro" id="IPR011009">
    <property type="entry name" value="Kinase-like_dom_sf"/>
</dbReference>
<feature type="compositionally biased region" description="Pro residues" evidence="8">
    <location>
        <begin position="126"/>
        <end position="141"/>
    </location>
</feature>
<feature type="non-terminal residue" evidence="10">
    <location>
        <position position="1"/>
    </location>
</feature>
<feature type="non-terminal residue" evidence="10">
    <location>
        <position position="464"/>
    </location>
</feature>
<dbReference type="PANTHER" id="PTHR23257">
    <property type="entry name" value="SERINE-THREONINE PROTEIN KINASE"/>
    <property type="match status" value="1"/>
</dbReference>
<feature type="compositionally biased region" description="Low complexity" evidence="8">
    <location>
        <begin position="34"/>
        <end position="46"/>
    </location>
</feature>
<dbReference type="AlphaFoldDB" id="A0AAD3DVE0"/>
<evidence type="ECO:0000256" key="5">
    <source>
        <dbReference type="ARBA" id="ARBA00022840"/>
    </source>
</evidence>
<dbReference type="SUPFAM" id="SSF56112">
    <property type="entry name" value="Protein kinase-like (PK-like)"/>
    <property type="match status" value="1"/>
</dbReference>
<dbReference type="InterPro" id="IPR000719">
    <property type="entry name" value="Prot_kinase_dom"/>
</dbReference>
<gene>
    <name evidence="10" type="ORF">Agub_g10657</name>
</gene>
<dbReference type="PANTHER" id="PTHR23257:SF963">
    <property type="entry name" value="AT08303P"/>
    <property type="match status" value="1"/>
</dbReference>
<evidence type="ECO:0000256" key="8">
    <source>
        <dbReference type="SAM" id="MobiDB-lite"/>
    </source>
</evidence>
<keyword evidence="3 6" id="KW-0547">Nucleotide-binding</keyword>
<dbReference type="Proteomes" id="UP001054857">
    <property type="component" value="Unassembled WGS sequence"/>
</dbReference>
<dbReference type="InterPro" id="IPR008271">
    <property type="entry name" value="Ser/Thr_kinase_AS"/>
</dbReference>
<evidence type="ECO:0000259" key="9">
    <source>
        <dbReference type="PROSITE" id="PS50011"/>
    </source>
</evidence>
<name>A0AAD3DVE0_9CHLO</name>
<evidence type="ECO:0000313" key="11">
    <source>
        <dbReference type="Proteomes" id="UP001054857"/>
    </source>
</evidence>
<keyword evidence="5 6" id="KW-0067">ATP-binding</keyword>
<dbReference type="GO" id="GO:0005524">
    <property type="term" value="F:ATP binding"/>
    <property type="evidence" value="ECO:0007669"/>
    <property type="project" value="UniProtKB-UniRule"/>
</dbReference>
<feature type="compositionally biased region" description="Low complexity" evidence="8">
    <location>
        <begin position="90"/>
        <end position="125"/>
    </location>
</feature>
<feature type="compositionally biased region" description="Pro residues" evidence="8">
    <location>
        <begin position="73"/>
        <end position="89"/>
    </location>
</feature>
<feature type="region of interest" description="Disordered" evidence="8">
    <location>
        <begin position="1"/>
        <end position="226"/>
    </location>
</feature>
<keyword evidence="11" id="KW-1185">Reference proteome</keyword>
<accession>A0AAD3DVE0</accession>
<feature type="domain" description="Protein kinase" evidence="9">
    <location>
        <begin position="276"/>
        <end position="464"/>
    </location>
</feature>
<dbReference type="EMBL" id="BMAR01000025">
    <property type="protein sequence ID" value="GFR48701.1"/>
    <property type="molecule type" value="Genomic_DNA"/>
</dbReference>
<comment type="caution">
    <text evidence="10">The sequence shown here is derived from an EMBL/GenBank/DDBJ whole genome shotgun (WGS) entry which is preliminary data.</text>
</comment>
<dbReference type="PROSITE" id="PS00108">
    <property type="entry name" value="PROTEIN_KINASE_ST"/>
    <property type="match status" value="1"/>
</dbReference>
<evidence type="ECO:0000256" key="7">
    <source>
        <dbReference type="RuleBase" id="RU000304"/>
    </source>
</evidence>
<keyword evidence="1 7" id="KW-0723">Serine/threonine-protein kinase</keyword>
<dbReference type="Gene3D" id="1.10.510.10">
    <property type="entry name" value="Transferase(Phosphotransferase) domain 1"/>
    <property type="match status" value="1"/>
</dbReference>
<keyword evidence="2" id="KW-0808">Transferase</keyword>
<feature type="compositionally biased region" description="Gly residues" evidence="8">
    <location>
        <begin position="1"/>
        <end position="32"/>
    </location>
</feature>
<sequence>GGSGRGGGGGGGGGSGGAGGGGTQGGGGGGGRCSSSLLEPLSTSPTEPHPPPPPGRSHHLHNHLRRGHLDTTPAPPSLVPPSSAPPSSAPPSSAAASAAAAAAAAATAAGTITPSTTSTTSTPASPWSPAPPPPAGHPPSSPRTAHLAAAASAISTATTPTPVTPTTPTSSAVSPSVPIPPTTPPPPPPPTQLPLTPNCSTGVNDATRSSSSTAPTPPVARPRLGGGGIRLAVGSVLDVGVWDSEGDWRPTTDPAGHSELELAVPPHLQRIGCEEVVKVRELGRGCFGSVWLARWRGVEVALKELLHLGATDSWGGAPGEAFSEAERLASLRHPCILAFYGVLLGAGCCGTVVEYMRGGSLRGGLSRLRKQGIEISGRLRVAIALQAARGMEYLHSQSVVHFDLKADNLLCDLRDPGRPVVKIGDLGLSKKKKDSFVSGNMRGTLPWMAPELFPAVRERQRQQQ</sequence>
<dbReference type="InterPro" id="IPR050167">
    <property type="entry name" value="Ser_Thr_protein_kinase"/>
</dbReference>
<keyword evidence="4" id="KW-0418">Kinase</keyword>
<comment type="similarity">
    <text evidence="7">Belongs to the protein kinase superfamily.</text>
</comment>